<feature type="transmembrane region" description="Helical" evidence="8">
    <location>
        <begin position="176"/>
        <end position="198"/>
    </location>
</feature>
<evidence type="ECO:0000313" key="9">
    <source>
        <dbReference type="EMBL" id="GGI66301.1"/>
    </source>
</evidence>
<dbReference type="PANTHER" id="PTHR21716:SF53">
    <property type="entry name" value="PERMEASE PERM-RELATED"/>
    <property type="match status" value="1"/>
</dbReference>
<dbReference type="PANTHER" id="PTHR21716">
    <property type="entry name" value="TRANSMEMBRANE PROTEIN"/>
    <property type="match status" value="1"/>
</dbReference>
<name>A0A917JGG3_9ENTE</name>
<evidence type="ECO:0000256" key="5">
    <source>
        <dbReference type="ARBA" id="ARBA00022692"/>
    </source>
</evidence>
<organism evidence="9 10">
    <name type="scientific">Enterococcus alcedinis</name>
    <dbReference type="NCBI Taxonomy" id="1274384"/>
    <lineage>
        <taxon>Bacteria</taxon>
        <taxon>Bacillati</taxon>
        <taxon>Bacillota</taxon>
        <taxon>Bacilli</taxon>
        <taxon>Lactobacillales</taxon>
        <taxon>Enterococcaceae</taxon>
        <taxon>Enterococcus</taxon>
    </lineage>
</organism>
<evidence type="ECO:0000256" key="1">
    <source>
        <dbReference type="ARBA" id="ARBA00004651"/>
    </source>
</evidence>
<evidence type="ECO:0000256" key="8">
    <source>
        <dbReference type="SAM" id="Phobius"/>
    </source>
</evidence>
<dbReference type="RefSeq" id="WP_188368130.1">
    <property type="nucleotide sequence ID" value="NZ_BMDT01000009.1"/>
</dbReference>
<keyword evidence="10" id="KW-1185">Reference proteome</keyword>
<dbReference type="AlphaFoldDB" id="A0A917JGG3"/>
<evidence type="ECO:0000256" key="7">
    <source>
        <dbReference type="ARBA" id="ARBA00023136"/>
    </source>
</evidence>
<gene>
    <name evidence="9" type="ORF">GCM10011482_19550</name>
</gene>
<proteinExistence type="inferred from homology"/>
<evidence type="ECO:0000256" key="2">
    <source>
        <dbReference type="ARBA" id="ARBA00009773"/>
    </source>
</evidence>
<keyword evidence="7 8" id="KW-0472">Membrane</keyword>
<feature type="transmembrane region" description="Helical" evidence="8">
    <location>
        <begin position="21"/>
        <end position="45"/>
    </location>
</feature>
<dbReference type="EMBL" id="BMDT01000009">
    <property type="protein sequence ID" value="GGI66301.1"/>
    <property type="molecule type" value="Genomic_DNA"/>
</dbReference>
<evidence type="ECO:0000313" key="10">
    <source>
        <dbReference type="Proteomes" id="UP000622610"/>
    </source>
</evidence>
<reference evidence="9" key="2">
    <citation type="submission" date="2020-09" db="EMBL/GenBank/DDBJ databases">
        <authorList>
            <person name="Sun Q."/>
            <person name="Sedlacek I."/>
        </authorList>
    </citation>
    <scope>NUCLEOTIDE SEQUENCE</scope>
    <source>
        <strain evidence="9">CCM 8433</strain>
    </source>
</reference>
<feature type="transmembrane region" description="Helical" evidence="8">
    <location>
        <begin position="280"/>
        <end position="307"/>
    </location>
</feature>
<reference evidence="9" key="1">
    <citation type="journal article" date="2014" name="Int. J. Syst. Evol. Microbiol.">
        <title>Complete genome sequence of Corynebacterium casei LMG S-19264T (=DSM 44701T), isolated from a smear-ripened cheese.</title>
        <authorList>
            <consortium name="US DOE Joint Genome Institute (JGI-PGF)"/>
            <person name="Walter F."/>
            <person name="Albersmeier A."/>
            <person name="Kalinowski J."/>
            <person name="Ruckert C."/>
        </authorList>
    </citation>
    <scope>NUCLEOTIDE SEQUENCE</scope>
    <source>
        <strain evidence="9">CCM 8433</strain>
    </source>
</reference>
<sequence length="395" mass="44339">MNKQDKLTFSWFWRWFLNNKVVTGLLIVLLLLVNTLILTKVAYLFTPFLDFLAIVGLPIIMAAILYYLMNPVVDFLEKKNVKRIYSILGLFVFVAGLLIWGVVVIIPKIQEQTISFVNNFPDYIKVVESSVDDVLANPLFSQVQEQLEASWEKIFAWMTKIIQNMSKATFENLGNFFGAVASIFIAIITMPFILFYLLKDGKKLAPYAVSYLPTKWRTPTLNVLKEMNQQVSSYIRGQLTVAFLVCLIFMIGFAIIGLDYAVTLGIIAGILNLIPYLGSFLAMIPAIFLGIVGGPILLLKVLIVFVIEQTLEGRFISPLILGNQLSIHPITILFVLLTSGKMFGLTGVILGIPVYAATKVLIKAIYQWYANTSSLYEDPVLLIEEPKESNEANEP</sequence>
<dbReference type="Pfam" id="PF01594">
    <property type="entry name" value="AI-2E_transport"/>
    <property type="match status" value="1"/>
</dbReference>
<comment type="caution">
    <text evidence="9">The sequence shown here is derived from an EMBL/GenBank/DDBJ whole genome shotgun (WGS) entry which is preliminary data.</text>
</comment>
<evidence type="ECO:0000256" key="3">
    <source>
        <dbReference type="ARBA" id="ARBA00022448"/>
    </source>
</evidence>
<evidence type="ECO:0000256" key="6">
    <source>
        <dbReference type="ARBA" id="ARBA00022989"/>
    </source>
</evidence>
<dbReference type="Proteomes" id="UP000622610">
    <property type="component" value="Unassembled WGS sequence"/>
</dbReference>
<comment type="subcellular location">
    <subcellularLocation>
        <location evidence="1">Cell membrane</location>
        <topology evidence="1">Multi-pass membrane protein</topology>
    </subcellularLocation>
</comment>
<keyword evidence="5 8" id="KW-0812">Transmembrane</keyword>
<feature type="transmembrane region" description="Helical" evidence="8">
    <location>
        <begin position="319"/>
        <end position="337"/>
    </location>
</feature>
<feature type="transmembrane region" description="Helical" evidence="8">
    <location>
        <begin position="241"/>
        <end position="274"/>
    </location>
</feature>
<evidence type="ECO:0000256" key="4">
    <source>
        <dbReference type="ARBA" id="ARBA00022475"/>
    </source>
</evidence>
<dbReference type="GO" id="GO:0055085">
    <property type="term" value="P:transmembrane transport"/>
    <property type="evidence" value="ECO:0007669"/>
    <property type="project" value="TreeGrafter"/>
</dbReference>
<keyword evidence="4" id="KW-1003">Cell membrane</keyword>
<dbReference type="InterPro" id="IPR002549">
    <property type="entry name" value="AI-2E-like"/>
</dbReference>
<feature type="transmembrane region" description="Helical" evidence="8">
    <location>
        <begin position="85"/>
        <end position="106"/>
    </location>
</feature>
<keyword evidence="3" id="KW-0813">Transport</keyword>
<feature type="transmembrane region" description="Helical" evidence="8">
    <location>
        <begin position="343"/>
        <end position="362"/>
    </location>
</feature>
<keyword evidence="6 8" id="KW-1133">Transmembrane helix</keyword>
<comment type="similarity">
    <text evidence="2">Belongs to the autoinducer-2 exporter (AI-2E) (TC 2.A.86) family.</text>
</comment>
<protein>
    <submittedName>
        <fullName evidence="9">AI-2E family transporter</fullName>
    </submittedName>
</protein>
<accession>A0A917JGG3</accession>
<feature type="transmembrane region" description="Helical" evidence="8">
    <location>
        <begin position="51"/>
        <end position="73"/>
    </location>
</feature>
<dbReference type="GO" id="GO:0005886">
    <property type="term" value="C:plasma membrane"/>
    <property type="evidence" value="ECO:0007669"/>
    <property type="project" value="UniProtKB-SubCell"/>
</dbReference>